<organism evidence="8 9">
    <name type="scientific">Zymoseptoria tritici ST99CH_1E4</name>
    <dbReference type="NCBI Taxonomy" id="1276532"/>
    <lineage>
        <taxon>Eukaryota</taxon>
        <taxon>Fungi</taxon>
        <taxon>Dikarya</taxon>
        <taxon>Ascomycota</taxon>
        <taxon>Pezizomycotina</taxon>
        <taxon>Dothideomycetes</taxon>
        <taxon>Dothideomycetidae</taxon>
        <taxon>Mycosphaerellales</taxon>
        <taxon>Mycosphaerellaceae</taxon>
        <taxon>Zymoseptoria</taxon>
    </lineage>
</organism>
<feature type="compositionally biased region" description="Basic and acidic residues" evidence="6">
    <location>
        <begin position="343"/>
        <end position="352"/>
    </location>
</feature>
<dbReference type="Proteomes" id="UP000245764">
    <property type="component" value="Chromosome 1"/>
</dbReference>
<dbReference type="GO" id="GO:0051123">
    <property type="term" value="P:RNA polymerase II preinitiation complex assembly"/>
    <property type="evidence" value="ECO:0007669"/>
    <property type="project" value="TreeGrafter"/>
</dbReference>
<keyword evidence="3" id="KW-0805">Transcription regulation</keyword>
<gene>
    <name evidence="8" type="ORF">ZT1E4_G1635</name>
</gene>
<evidence type="ECO:0000256" key="2">
    <source>
        <dbReference type="ARBA" id="ARBA00009368"/>
    </source>
</evidence>
<feature type="compositionally biased region" description="Low complexity" evidence="6">
    <location>
        <begin position="17"/>
        <end position="36"/>
    </location>
</feature>
<feature type="compositionally biased region" description="Acidic residues" evidence="6">
    <location>
        <begin position="354"/>
        <end position="387"/>
    </location>
</feature>
<feature type="compositionally biased region" description="Basic and acidic residues" evidence="6">
    <location>
        <begin position="480"/>
        <end position="492"/>
    </location>
</feature>
<dbReference type="InterPro" id="IPR006751">
    <property type="entry name" value="TAFII55_prot_cons_reg"/>
</dbReference>
<dbReference type="GO" id="GO:0005669">
    <property type="term" value="C:transcription factor TFIID complex"/>
    <property type="evidence" value="ECO:0007669"/>
    <property type="project" value="InterPro"/>
</dbReference>
<feature type="domain" description="TAFII55 protein conserved region" evidence="7">
    <location>
        <begin position="170"/>
        <end position="332"/>
    </location>
</feature>
<dbReference type="PANTHER" id="PTHR12228:SF0">
    <property type="entry name" value="TATA-BOX BINDING PROTEIN ASSOCIATED FACTOR 7"/>
    <property type="match status" value="1"/>
</dbReference>
<comment type="subcellular location">
    <subcellularLocation>
        <location evidence="1">Nucleus</location>
    </subcellularLocation>
</comment>
<feature type="region of interest" description="Disordered" evidence="6">
    <location>
        <begin position="146"/>
        <end position="166"/>
    </location>
</feature>
<evidence type="ECO:0000256" key="4">
    <source>
        <dbReference type="ARBA" id="ARBA00023163"/>
    </source>
</evidence>
<proteinExistence type="inferred from homology"/>
<feature type="region of interest" description="Disordered" evidence="6">
    <location>
        <begin position="341"/>
        <end position="387"/>
    </location>
</feature>
<evidence type="ECO:0000313" key="9">
    <source>
        <dbReference type="Proteomes" id="UP000245764"/>
    </source>
</evidence>
<name>A0A2H1FNE4_ZYMTR</name>
<feature type="compositionally biased region" description="Acidic residues" evidence="6">
    <location>
        <begin position="452"/>
        <end position="479"/>
    </location>
</feature>
<evidence type="ECO:0000313" key="8">
    <source>
        <dbReference type="EMBL" id="SMR42857.1"/>
    </source>
</evidence>
<dbReference type="GO" id="GO:0016251">
    <property type="term" value="F:RNA polymerase II general transcription initiation factor activity"/>
    <property type="evidence" value="ECO:0007669"/>
    <property type="project" value="TreeGrafter"/>
</dbReference>
<dbReference type="AlphaFoldDB" id="A0A2H1FNE4"/>
<feature type="region of interest" description="Disordered" evidence="6">
    <location>
        <begin position="415"/>
        <end position="492"/>
    </location>
</feature>
<dbReference type="Pfam" id="PF04658">
    <property type="entry name" value="TAFII55_N"/>
    <property type="match status" value="1"/>
</dbReference>
<dbReference type="SMART" id="SM01370">
    <property type="entry name" value="TAFII55_N"/>
    <property type="match status" value="1"/>
</dbReference>
<reference evidence="9" key="1">
    <citation type="submission" date="2017-05" db="EMBL/GenBank/DDBJ databases">
        <authorList>
            <person name="Song R."/>
            <person name="Chenine A.L."/>
            <person name="Ruprecht R.M."/>
        </authorList>
    </citation>
    <scope>NUCLEOTIDE SEQUENCE [LARGE SCALE GENOMIC DNA]</scope>
</reference>
<keyword evidence="4" id="KW-0804">Transcription</keyword>
<feature type="compositionally biased region" description="Pro residues" evidence="6">
    <location>
        <begin position="46"/>
        <end position="63"/>
    </location>
</feature>
<dbReference type="CDD" id="cd08047">
    <property type="entry name" value="TAF7"/>
    <property type="match status" value="1"/>
</dbReference>
<dbReference type="PANTHER" id="PTHR12228">
    <property type="entry name" value="TRANSCRIPTION INITIATION FACTOR TFIID 55 KD SUBUNIT-RELATED"/>
    <property type="match status" value="1"/>
</dbReference>
<dbReference type="EMBL" id="LT854253">
    <property type="protein sequence ID" value="SMR42857.1"/>
    <property type="molecule type" value="Genomic_DNA"/>
</dbReference>
<protein>
    <recommendedName>
        <fullName evidence="7">TAFII55 protein conserved region domain-containing protein</fullName>
    </recommendedName>
</protein>
<evidence type="ECO:0000259" key="7">
    <source>
        <dbReference type="SMART" id="SM01370"/>
    </source>
</evidence>
<keyword evidence="5" id="KW-0539">Nucleus</keyword>
<feature type="region of interest" description="Disordered" evidence="6">
    <location>
        <begin position="1"/>
        <end position="121"/>
    </location>
</feature>
<evidence type="ECO:0000256" key="5">
    <source>
        <dbReference type="ARBA" id="ARBA00023242"/>
    </source>
</evidence>
<dbReference type="InterPro" id="IPR037817">
    <property type="entry name" value="TAF7"/>
</dbReference>
<evidence type="ECO:0000256" key="1">
    <source>
        <dbReference type="ARBA" id="ARBA00004123"/>
    </source>
</evidence>
<comment type="similarity">
    <text evidence="2">Belongs to the TAF7 family.</text>
</comment>
<evidence type="ECO:0000256" key="6">
    <source>
        <dbReference type="SAM" id="MobiDB-lite"/>
    </source>
</evidence>
<sequence length="549" mass="60288">MIKLKLGKGTASQAPGSTSQNTASSPSTAAPAQQPPVKLKLSVSQPPTPITQPPNAGFPPTDPPAKKKRAYVRKDPDSKKPNGKKRAADDDTISPAPKRAASGPSRKISLKIPNNNLGEDGRGLAKIPLIKKRPSVPKFVELRARGKAPPRPKGVGYDSEDSDTEKDPAIQQALILRMEPGEDADYIREAIAEGKIGPHPSQGDAEVSLKFVEKTYRRAMVRVRGRMYGAVLVDLPCVVESMKSFDKKGWWKVADVTQMLLVLGRCGSEEEARSLPLPREVNKDTFQYAHGLTPPMHWVRKRRFRKRLNYTQVQNVEEEVAKLLEQDAQWELGGGKVVSETLSRMEMERSQEPQDYDFEDDEDAEGEAVDTVETDQYDMEVEDDEPDEDLEANLQAMFDDEEDAPIADLIPESPAPVADQAASRTAVESAMPSEAATPISTPAGEAAQTSASDDDEEDGSDEDSDDDDDADSMDAVDEDALAKAAEKAQQMEEVADLEREVERARQKVKAMTNQLLRQREVQKLAALEEDLRVKKGVFGLDDGEDSEEG</sequence>
<evidence type="ECO:0000256" key="3">
    <source>
        <dbReference type="ARBA" id="ARBA00023015"/>
    </source>
</evidence>
<accession>A0A2H1FNE4</accession>